<comment type="similarity">
    <text evidence="3">Belongs to the bacterial microcompartments protein family.</text>
</comment>
<dbReference type="InterPro" id="IPR044872">
    <property type="entry name" value="CcmK/CsoS1_BMC"/>
</dbReference>
<protein>
    <submittedName>
        <fullName evidence="5">Carboxysome shell and ethanolamine utilization microcompartment protein CcmL/EutN</fullName>
    </submittedName>
</protein>
<dbReference type="OrthoDB" id="90436at2"/>
<dbReference type="PANTHER" id="PTHR33941">
    <property type="entry name" value="PROPANEDIOL UTILIZATION PROTEIN PDUA"/>
    <property type="match status" value="1"/>
</dbReference>
<name>A0A1T4MBL3_9FUSO</name>
<keyword evidence="2" id="KW-1283">Bacterial microcompartment</keyword>
<dbReference type="STRING" id="180163.SAMN02745174_01147"/>
<evidence type="ECO:0000313" key="5">
    <source>
        <dbReference type="EMBL" id="SJZ64430.1"/>
    </source>
</evidence>
<dbReference type="SUPFAM" id="SSF143414">
    <property type="entry name" value="CcmK-like"/>
    <property type="match status" value="1"/>
</dbReference>
<feature type="domain" description="BMC" evidence="4">
    <location>
        <begin position="3"/>
        <end position="87"/>
    </location>
</feature>
<dbReference type="InterPro" id="IPR050575">
    <property type="entry name" value="BMC_shell"/>
</dbReference>
<organism evidence="5 6">
    <name type="scientific">Cetobacterium ceti</name>
    <dbReference type="NCBI Taxonomy" id="180163"/>
    <lineage>
        <taxon>Bacteria</taxon>
        <taxon>Fusobacteriati</taxon>
        <taxon>Fusobacteriota</taxon>
        <taxon>Fusobacteriia</taxon>
        <taxon>Fusobacteriales</taxon>
        <taxon>Fusobacteriaceae</taxon>
        <taxon>Cetobacterium</taxon>
    </lineage>
</organism>
<accession>A0A1T4MBL3</accession>
<evidence type="ECO:0000256" key="1">
    <source>
        <dbReference type="ARBA" id="ARBA00024322"/>
    </source>
</evidence>
<dbReference type="SMART" id="SM00877">
    <property type="entry name" value="BMC"/>
    <property type="match status" value="1"/>
</dbReference>
<dbReference type="PANTHER" id="PTHR33941:SF11">
    <property type="entry name" value="BACTERIAL MICROCOMPARTMENT SHELL PROTEIN PDUJ"/>
    <property type="match status" value="1"/>
</dbReference>
<evidence type="ECO:0000256" key="3">
    <source>
        <dbReference type="PROSITE-ProRule" id="PRU01278"/>
    </source>
</evidence>
<keyword evidence="6" id="KW-1185">Reference proteome</keyword>
<dbReference type="CDD" id="cd07045">
    <property type="entry name" value="BMC_CcmK_like"/>
    <property type="match status" value="1"/>
</dbReference>
<evidence type="ECO:0000256" key="2">
    <source>
        <dbReference type="ARBA" id="ARBA00024446"/>
    </source>
</evidence>
<evidence type="ECO:0000313" key="6">
    <source>
        <dbReference type="Proteomes" id="UP000191153"/>
    </source>
</evidence>
<evidence type="ECO:0000259" key="4">
    <source>
        <dbReference type="PROSITE" id="PS51930"/>
    </source>
</evidence>
<sequence>MKALGMIETIGLIGAIEATDTALKTADVQILNQHFVKGGIVTVELTGDVAAVRVAVEAGEEAARKLGVFVKSHVIARPGEMIGDMLEDKKEEIKIVEIKEEIEVEKVLEEETKEEIVSKIVKNNKNKK</sequence>
<proteinExistence type="inferred from homology"/>
<dbReference type="RefSeq" id="WP_078693646.1">
    <property type="nucleotide sequence ID" value="NZ_FUWX01000008.1"/>
</dbReference>
<dbReference type="Proteomes" id="UP000191153">
    <property type="component" value="Unassembled WGS sequence"/>
</dbReference>
<dbReference type="Gene3D" id="3.30.70.1710">
    <property type="match status" value="1"/>
</dbReference>
<gene>
    <name evidence="5" type="ORF">SAMN02745174_01147</name>
</gene>
<dbReference type="PROSITE" id="PS51930">
    <property type="entry name" value="BMC_2"/>
    <property type="match status" value="1"/>
</dbReference>
<dbReference type="InterPro" id="IPR037233">
    <property type="entry name" value="CcmK-like_sf"/>
</dbReference>
<dbReference type="InterPro" id="IPR000249">
    <property type="entry name" value="BMC_dom"/>
</dbReference>
<dbReference type="EMBL" id="FUWX01000008">
    <property type="protein sequence ID" value="SJZ64430.1"/>
    <property type="molecule type" value="Genomic_DNA"/>
</dbReference>
<comment type="subcellular location">
    <subcellularLocation>
        <location evidence="1">Bacterial microcompartment</location>
    </subcellularLocation>
</comment>
<dbReference type="Pfam" id="PF00936">
    <property type="entry name" value="BMC"/>
    <property type="match status" value="1"/>
</dbReference>
<dbReference type="GO" id="GO:0031469">
    <property type="term" value="C:bacterial microcompartment"/>
    <property type="evidence" value="ECO:0007669"/>
    <property type="project" value="UniProtKB-SubCell"/>
</dbReference>
<dbReference type="AlphaFoldDB" id="A0A1T4MBL3"/>
<reference evidence="5 6" key="1">
    <citation type="submission" date="2017-02" db="EMBL/GenBank/DDBJ databases">
        <authorList>
            <person name="Peterson S.W."/>
        </authorList>
    </citation>
    <scope>NUCLEOTIDE SEQUENCE [LARGE SCALE GENOMIC DNA]</scope>
    <source>
        <strain evidence="5 6">ATCC 700028</strain>
    </source>
</reference>